<evidence type="ECO:0000313" key="3">
    <source>
        <dbReference type="Proteomes" id="UP001218218"/>
    </source>
</evidence>
<evidence type="ECO:0000256" key="1">
    <source>
        <dbReference type="SAM" id="MobiDB-lite"/>
    </source>
</evidence>
<dbReference type="AlphaFoldDB" id="A0AAD6ZIT6"/>
<reference evidence="2" key="1">
    <citation type="submission" date="2023-03" db="EMBL/GenBank/DDBJ databases">
        <title>Massive genome expansion in bonnet fungi (Mycena s.s.) driven by repeated elements and novel gene families across ecological guilds.</title>
        <authorList>
            <consortium name="Lawrence Berkeley National Laboratory"/>
            <person name="Harder C.B."/>
            <person name="Miyauchi S."/>
            <person name="Viragh M."/>
            <person name="Kuo A."/>
            <person name="Thoen E."/>
            <person name="Andreopoulos B."/>
            <person name="Lu D."/>
            <person name="Skrede I."/>
            <person name="Drula E."/>
            <person name="Henrissat B."/>
            <person name="Morin E."/>
            <person name="Kohler A."/>
            <person name="Barry K."/>
            <person name="LaButti K."/>
            <person name="Morin E."/>
            <person name="Salamov A."/>
            <person name="Lipzen A."/>
            <person name="Mereny Z."/>
            <person name="Hegedus B."/>
            <person name="Baldrian P."/>
            <person name="Stursova M."/>
            <person name="Weitz H."/>
            <person name="Taylor A."/>
            <person name="Grigoriev I.V."/>
            <person name="Nagy L.G."/>
            <person name="Martin F."/>
            <person name="Kauserud H."/>
        </authorList>
    </citation>
    <scope>NUCLEOTIDE SEQUENCE</scope>
    <source>
        <strain evidence="2">CBHHK002</strain>
    </source>
</reference>
<dbReference type="EMBL" id="JARIHO010000044">
    <property type="protein sequence ID" value="KAJ7325381.1"/>
    <property type="molecule type" value="Genomic_DNA"/>
</dbReference>
<sequence>MTTSTATYRTAGRTPAEEKDLERCINAARTALGSPPTNTRNMASSSASSSPGTNAGSTSTHATHLIHHAHTLPLPSPRPSLGLSTASSSASNFDMPAMAPAANSRYTKHRRFLFSLAIEAKAPTTTRYCVKYKSSEGKLVLKSDNTTVRPPGPFRAFPALNPMFYSLNLSLMEKMQNHRNVESPAAPEPAAAPAPAAVAEVAAAAGSSGTPSAAGAPTAGGVKKKKPKKKK</sequence>
<gene>
    <name evidence="2" type="ORF">DFH08DRAFT_1028112</name>
</gene>
<feature type="region of interest" description="Disordered" evidence="1">
    <location>
        <begin position="29"/>
        <end position="60"/>
    </location>
</feature>
<keyword evidence="3" id="KW-1185">Reference proteome</keyword>
<feature type="compositionally biased region" description="Basic residues" evidence="1">
    <location>
        <begin position="222"/>
        <end position="231"/>
    </location>
</feature>
<protein>
    <recommendedName>
        <fullName evidence="4">SRP9 domain-containing protein</fullName>
    </recommendedName>
</protein>
<feature type="region of interest" description="Disordered" evidence="1">
    <location>
        <begin position="1"/>
        <end position="20"/>
    </location>
</feature>
<dbReference type="Proteomes" id="UP001218218">
    <property type="component" value="Unassembled WGS sequence"/>
</dbReference>
<evidence type="ECO:0000313" key="2">
    <source>
        <dbReference type="EMBL" id="KAJ7325381.1"/>
    </source>
</evidence>
<feature type="region of interest" description="Disordered" evidence="1">
    <location>
        <begin position="178"/>
        <end position="231"/>
    </location>
</feature>
<evidence type="ECO:0008006" key="4">
    <source>
        <dbReference type="Google" id="ProtNLM"/>
    </source>
</evidence>
<feature type="compositionally biased region" description="Low complexity" evidence="1">
    <location>
        <begin position="193"/>
        <end position="221"/>
    </location>
</feature>
<accession>A0AAD6ZIT6</accession>
<name>A0AAD6ZIT6_9AGAR</name>
<comment type="caution">
    <text evidence="2">The sequence shown here is derived from an EMBL/GenBank/DDBJ whole genome shotgun (WGS) entry which is preliminary data.</text>
</comment>
<proteinExistence type="predicted"/>
<organism evidence="2 3">
    <name type="scientific">Mycena albidolilacea</name>
    <dbReference type="NCBI Taxonomy" id="1033008"/>
    <lineage>
        <taxon>Eukaryota</taxon>
        <taxon>Fungi</taxon>
        <taxon>Dikarya</taxon>
        <taxon>Basidiomycota</taxon>
        <taxon>Agaricomycotina</taxon>
        <taxon>Agaricomycetes</taxon>
        <taxon>Agaricomycetidae</taxon>
        <taxon>Agaricales</taxon>
        <taxon>Marasmiineae</taxon>
        <taxon>Mycenaceae</taxon>
        <taxon>Mycena</taxon>
    </lineage>
</organism>
<feature type="compositionally biased region" description="Low complexity" evidence="1">
    <location>
        <begin position="37"/>
        <end position="60"/>
    </location>
</feature>